<protein>
    <recommendedName>
        <fullName evidence="3">Acyl-CoA dehydrogenase</fullName>
    </recommendedName>
</protein>
<keyword evidence="2" id="KW-1185">Reference proteome</keyword>
<organism evidence="1 2">
    <name type="scientific">Gordonia insulae</name>
    <dbReference type="NCBI Taxonomy" id="2420509"/>
    <lineage>
        <taxon>Bacteria</taxon>
        <taxon>Bacillati</taxon>
        <taxon>Actinomycetota</taxon>
        <taxon>Actinomycetes</taxon>
        <taxon>Mycobacteriales</taxon>
        <taxon>Gordoniaceae</taxon>
        <taxon>Gordonia</taxon>
    </lineage>
</organism>
<dbReference type="KEGG" id="gom:D7316_03465"/>
<dbReference type="Gene3D" id="2.40.110.10">
    <property type="entry name" value="Butyryl-CoA Dehydrogenase, subunit A, domain 2"/>
    <property type="match status" value="1"/>
</dbReference>
<dbReference type="AlphaFoldDB" id="A0A3G8JRQ5"/>
<dbReference type="InterPro" id="IPR009100">
    <property type="entry name" value="AcylCoA_DH/oxidase_NM_dom_sf"/>
</dbReference>
<accession>A0A3G8JRQ5</accession>
<dbReference type="SUPFAM" id="SSF56645">
    <property type="entry name" value="Acyl-CoA dehydrogenase NM domain-like"/>
    <property type="match status" value="1"/>
</dbReference>
<dbReference type="EMBL" id="CP033972">
    <property type="protein sequence ID" value="AZG46860.1"/>
    <property type="molecule type" value="Genomic_DNA"/>
</dbReference>
<dbReference type="RefSeq" id="WP_124709310.1">
    <property type="nucleotide sequence ID" value="NZ_CP033972.1"/>
</dbReference>
<reference evidence="1 2" key="1">
    <citation type="submission" date="2018-11" db="EMBL/GenBank/DDBJ databases">
        <title>Gordonia insulae sp. nov., isolated from an island soil.</title>
        <authorList>
            <person name="Kim Y.S."/>
            <person name="Kim S.B."/>
        </authorList>
    </citation>
    <scope>NUCLEOTIDE SEQUENCE [LARGE SCALE GENOMIC DNA]</scope>
    <source>
        <strain evidence="1 2">MMS17-SY073</strain>
    </source>
</reference>
<name>A0A3G8JRQ5_9ACTN</name>
<evidence type="ECO:0000313" key="2">
    <source>
        <dbReference type="Proteomes" id="UP000271469"/>
    </source>
</evidence>
<evidence type="ECO:0008006" key="3">
    <source>
        <dbReference type="Google" id="ProtNLM"/>
    </source>
</evidence>
<dbReference type="GO" id="GO:0016627">
    <property type="term" value="F:oxidoreductase activity, acting on the CH-CH group of donors"/>
    <property type="evidence" value="ECO:0007669"/>
    <property type="project" value="InterPro"/>
</dbReference>
<proteinExistence type="predicted"/>
<sequence>MTTNAPDLARMIVTEGPLDVPLPGHGRTAERLRALADLGHRDIAVGRLVEAHLDADAILDEIAGERARPGEFWGVWAAEPPEPRVAATHGRAGRWELTGAKPWCSGVITCTHALVTADVGFDRRLFAVDLHQPGVRPERGGWIATGMRATETGTARFDRATARAIGEPGAYLDRPGFWHGGIGVAACWLGGARKVADVLYTAARDRDDDLTLMHLGAVDALLAQGGALLEQAAVTIDADPTDEAAARHLAFRVRWSVEQIATAVVDRVNRALGPGPLVHDRAHAQAVADLTVYLRQSHADRDLVTIGRLAAEQARNVRTIPTEILR</sequence>
<dbReference type="OrthoDB" id="107064at2"/>
<dbReference type="InterPro" id="IPR046373">
    <property type="entry name" value="Acyl-CoA_Oxase/DH_mid-dom_sf"/>
</dbReference>
<evidence type="ECO:0000313" key="1">
    <source>
        <dbReference type="EMBL" id="AZG46860.1"/>
    </source>
</evidence>
<gene>
    <name evidence="1" type="ORF">D7316_03465</name>
</gene>
<dbReference type="Proteomes" id="UP000271469">
    <property type="component" value="Chromosome"/>
</dbReference>